<evidence type="ECO:0000313" key="3">
    <source>
        <dbReference type="Proteomes" id="UP001153069"/>
    </source>
</evidence>
<name>A0A9N8HAQ1_9STRA</name>
<proteinExistence type="predicted"/>
<evidence type="ECO:0000313" key="2">
    <source>
        <dbReference type="EMBL" id="CAB9503113.1"/>
    </source>
</evidence>
<reference evidence="2" key="1">
    <citation type="submission" date="2020-06" db="EMBL/GenBank/DDBJ databases">
        <authorList>
            <consortium name="Plant Systems Biology data submission"/>
        </authorList>
    </citation>
    <scope>NUCLEOTIDE SEQUENCE</scope>
    <source>
        <strain evidence="2">D6</strain>
    </source>
</reference>
<comment type="caution">
    <text evidence="2">The sequence shown here is derived from an EMBL/GenBank/DDBJ whole genome shotgun (WGS) entry which is preliminary data.</text>
</comment>
<evidence type="ECO:0000256" key="1">
    <source>
        <dbReference type="SAM" id="MobiDB-lite"/>
    </source>
</evidence>
<sequence length="503" mass="57586">MAMSRADVDDDDEEMMVRTISVADYLQQVMDAVGPYKMIVTEQHRKSMIRCLMGFSKKGDFEVALQNLHMEWQWEQTHRFVQQDLSNISVDTTLAPMFQQGIQLPQQDIKSFRYRKQQGGGKESNPQQQQQQTYTSPHKFFSYLARGRTYQGKLERLLSDVAPQLIETYHKIIQEPNELELMKRLVLKETCNEQQSSSKEEEVHANTALQWKDALLELVEREFAVVPSPPPQIEDGGKRLGRQGEIDLSTYLHEQCNNQNDDDSSLLVLPNVLVKPTEKHLRQSKQQNNSSKRLPHVMSSNVNLMGLTSEFDAMVVQQQQQQHDMIQIVQLWEAKASIHPISISDVLFKKLRALQLILNDPSTRMYVYDKELKRRLLLQQQQNGDKKKLDHQNTTCSEDDPLVFSVLNNSVKKDHDTSSSSSDTPLLRLGIFGMELMEPERAARRAQYIHCERLLERNPAVVLQALSTGIVSAPDVNPHLQAMMDCARRLQATLVVLPSSSPA</sequence>
<dbReference type="EMBL" id="CAICTM010000155">
    <property type="protein sequence ID" value="CAB9503113.1"/>
    <property type="molecule type" value="Genomic_DNA"/>
</dbReference>
<dbReference type="Proteomes" id="UP001153069">
    <property type="component" value="Unassembled WGS sequence"/>
</dbReference>
<accession>A0A9N8HAQ1</accession>
<keyword evidence="3" id="KW-1185">Reference proteome</keyword>
<dbReference type="AlphaFoldDB" id="A0A9N8HAQ1"/>
<protein>
    <submittedName>
        <fullName evidence="2">Uncharacterized protein</fullName>
    </submittedName>
</protein>
<feature type="region of interest" description="Disordered" evidence="1">
    <location>
        <begin position="115"/>
        <end position="135"/>
    </location>
</feature>
<organism evidence="2 3">
    <name type="scientific">Seminavis robusta</name>
    <dbReference type="NCBI Taxonomy" id="568900"/>
    <lineage>
        <taxon>Eukaryota</taxon>
        <taxon>Sar</taxon>
        <taxon>Stramenopiles</taxon>
        <taxon>Ochrophyta</taxon>
        <taxon>Bacillariophyta</taxon>
        <taxon>Bacillariophyceae</taxon>
        <taxon>Bacillariophycidae</taxon>
        <taxon>Naviculales</taxon>
        <taxon>Naviculaceae</taxon>
        <taxon>Seminavis</taxon>
    </lineage>
</organism>
<gene>
    <name evidence="2" type="ORF">SEMRO_156_G070810.1</name>
</gene>
<dbReference type="OrthoDB" id="56334at2759"/>